<name>A0A813WMZ7_9BILA</name>
<keyword evidence="11" id="KW-1185">Reference proteome</keyword>
<dbReference type="GO" id="GO:0032580">
    <property type="term" value="C:Golgi cisterna membrane"/>
    <property type="evidence" value="ECO:0007669"/>
    <property type="project" value="UniProtKB-SubCell"/>
</dbReference>
<comment type="subcellular location">
    <subcellularLocation>
        <location evidence="1 9">Golgi apparatus</location>
        <location evidence="1 9">Golgi stack membrane</location>
        <topology evidence="1 9">Single-pass type II membrane protein</topology>
    </subcellularLocation>
</comment>
<dbReference type="InterPro" id="IPR008428">
    <property type="entry name" value="Chond_GalNAc"/>
</dbReference>
<evidence type="ECO:0000313" key="11">
    <source>
        <dbReference type="Proteomes" id="UP000663879"/>
    </source>
</evidence>
<evidence type="ECO:0000256" key="6">
    <source>
        <dbReference type="ARBA" id="ARBA00022989"/>
    </source>
</evidence>
<dbReference type="Pfam" id="PF05679">
    <property type="entry name" value="CHGN"/>
    <property type="match status" value="1"/>
</dbReference>
<comment type="similarity">
    <text evidence="2 9">Belongs to the chondroitin N-acetylgalactosaminyltransferase family.</text>
</comment>
<keyword evidence="5 9" id="KW-0735">Signal-anchor</keyword>
<evidence type="ECO:0000256" key="1">
    <source>
        <dbReference type="ARBA" id="ARBA00004447"/>
    </source>
</evidence>
<evidence type="ECO:0000256" key="5">
    <source>
        <dbReference type="ARBA" id="ARBA00022968"/>
    </source>
</evidence>
<protein>
    <recommendedName>
        <fullName evidence="9">Hexosyltransferase</fullName>
        <ecNumber evidence="9">2.4.1.-</ecNumber>
    </recommendedName>
</protein>
<dbReference type="PANTHER" id="PTHR12369">
    <property type="entry name" value="CHONDROITIN SYNTHASE"/>
    <property type="match status" value="1"/>
</dbReference>
<keyword evidence="8" id="KW-0472">Membrane</keyword>
<dbReference type="InterPro" id="IPR051227">
    <property type="entry name" value="CS_glycosyltransferase"/>
</dbReference>
<dbReference type="InterPro" id="IPR029044">
    <property type="entry name" value="Nucleotide-diphossugar_trans"/>
</dbReference>
<reference evidence="10" key="1">
    <citation type="submission" date="2021-02" db="EMBL/GenBank/DDBJ databases">
        <authorList>
            <person name="Nowell W R."/>
        </authorList>
    </citation>
    <scope>NUCLEOTIDE SEQUENCE</scope>
    <source>
        <strain evidence="10">Ploen Becks lab</strain>
    </source>
</reference>
<comment type="caution">
    <text evidence="10">The sequence shown here is derived from an EMBL/GenBank/DDBJ whole genome shotgun (WGS) entry which is preliminary data.</text>
</comment>
<dbReference type="EMBL" id="CAJNOC010001378">
    <property type="protein sequence ID" value="CAF0859716.1"/>
    <property type="molecule type" value="Genomic_DNA"/>
</dbReference>
<dbReference type="Gene3D" id="3.90.550.10">
    <property type="entry name" value="Spore Coat Polysaccharide Biosynthesis Protein SpsA, Chain A"/>
    <property type="match status" value="1"/>
</dbReference>
<keyword evidence="3 9" id="KW-0808">Transferase</keyword>
<dbReference type="AlphaFoldDB" id="A0A813WMZ7"/>
<keyword evidence="7 9" id="KW-0333">Golgi apparatus</keyword>
<proteinExistence type="inferred from homology"/>
<dbReference type="GO" id="GO:0047238">
    <property type="term" value="F:glucuronosyl-N-acetylgalactosaminyl-proteoglycan 4-beta-N-acetylgalactosaminyltransferase activity"/>
    <property type="evidence" value="ECO:0007669"/>
    <property type="project" value="TreeGrafter"/>
</dbReference>
<evidence type="ECO:0000256" key="2">
    <source>
        <dbReference type="ARBA" id="ARBA00009239"/>
    </source>
</evidence>
<evidence type="ECO:0000313" key="10">
    <source>
        <dbReference type="EMBL" id="CAF0859716.1"/>
    </source>
</evidence>
<evidence type="ECO:0000256" key="7">
    <source>
        <dbReference type="ARBA" id="ARBA00023034"/>
    </source>
</evidence>
<dbReference type="PANTHER" id="PTHR12369:SF17">
    <property type="entry name" value="CHONDROITIN SULFATE SYNTHASE 1-LIKE"/>
    <property type="match status" value="1"/>
</dbReference>
<keyword evidence="6" id="KW-1133">Transmembrane helix</keyword>
<evidence type="ECO:0000256" key="3">
    <source>
        <dbReference type="ARBA" id="ARBA00022679"/>
    </source>
</evidence>
<dbReference type="SUPFAM" id="SSF53448">
    <property type="entry name" value="Nucleotide-diphospho-sugar transferases"/>
    <property type="match status" value="2"/>
</dbReference>
<organism evidence="10 11">
    <name type="scientific">Brachionus calyciflorus</name>
    <dbReference type="NCBI Taxonomy" id="104777"/>
    <lineage>
        <taxon>Eukaryota</taxon>
        <taxon>Metazoa</taxon>
        <taxon>Spiralia</taxon>
        <taxon>Gnathifera</taxon>
        <taxon>Rotifera</taxon>
        <taxon>Eurotatoria</taxon>
        <taxon>Monogononta</taxon>
        <taxon>Pseudotrocha</taxon>
        <taxon>Ploima</taxon>
        <taxon>Brachionidae</taxon>
        <taxon>Brachionus</taxon>
    </lineage>
</organism>
<evidence type="ECO:0000256" key="8">
    <source>
        <dbReference type="ARBA" id="ARBA00023136"/>
    </source>
</evidence>
<sequence length="644" mass="75761">MLKNSVLFGFFIGLILSLFTSISKKNLGELKLNDNKQPDYLFISILTANKYLKTRAQSSYDTWANSYQHIKFFTGSNKIESNLPIVFLPHTKDIYPPQRKSFTLLKYLYDNYLDSYEWFLRADDDVYIKIDRLLDFLRSLDSSKPYYIGQPGFGNNGNLNLNDPFCMGGPGIVISRETLRLIGPYLNYCYRNLAVTAHEDVEIGRCIKKFANISCTISYEMKSFFYQMKQDPILEYPGSQKLKKIISLHPLKSTELKYKIHSVYLRDKAIELRDQIEYLKNKISNKSDTLNPDKNYDYFDSDYLYKLDMDKPKRKIPSHLKHFAFDLNKRLNEKVLERFLTKKIEFKHGSPQFGYFKSSNSGLEFIFHNLISYRKNDDLVNLKQTIQAKLPFLEPIIRLENLDMDKKINFILPLCHKLSELNNFLINYELKQLNNVNLLIVLCSKENKKAIKLIDELKTRSLNGNIRVIQVNDEFSRGVYLRKGFELLQDDDLMFFIDVDILFDNEFLVRLRSNTIQNYQVYYPIVFSQYSPDLSLNEPNSRGEWRHYGYGMLGIYKSDFLKVNGFNESIVGWGKEDVDLYRRIVDYKKLEIFRSKEPGLVHVYHEKICDQKLAKDQYKMCIGSKIKLMASNKVLTDLFYSKFL</sequence>
<gene>
    <name evidence="10" type="ORF">OXX778_LOCUS9375</name>
</gene>
<accession>A0A813WMZ7</accession>
<evidence type="ECO:0000256" key="9">
    <source>
        <dbReference type="RuleBase" id="RU364016"/>
    </source>
</evidence>
<dbReference type="EC" id="2.4.1.-" evidence="9"/>
<dbReference type="OrthoDB" id="431432at2759"/>
<keyword evidence="4" id="KW-0812">Transmembrane</keyword>
<dbReference type="Gene3D" id="3.90.550.50">
    <property type="match status" value="1"/>
</dbReference>
<evidence type="ECO:0000256" key="4">
    <source>
        <dbReference type="ARBA" id="ARBA00022692"/>
    </source>
</evidence>
<dbReference type="Proteomes" id="UP000663879">
    <property type="component" value="Unassembled WGS sequence"/>
</dbReference>